<dbReference type="Gene3D" id="1.20.1270.220">
    <property type="match status" value="1"/>
</dbReference>
<evidence type="ECO:0000256" key="1">
    <source>
        <dbReference type="ARBA" id="ARBA00023117"/>
    </source>
</evidence>
<keyword evidence="7" id="KW-1185">Reference proteome</keyword>
<dbReference type="InterPro" id="IPR050935">
    <property type="entry name" value="Bromo_chromatin_reader"/>
</dbReference>
<dbReference type="InterPro" id="IPR018359">
    <property type="entry name" value="Bromodomain_CS"/>
</dbReference>
<accession>A0ABR4CN98</accession>
<dbReference type="InterPro" id="IPR036427">
    <property type="entry name" value="Bromodomain-like_sf"/>
</dbReference>
<feature type="compositionally biased region" description="Basic and acidic residues" evidence="3">
    <location>
        <begin position="494"/>
        <end position="515"/>
    </location>
</feature>
<feature type="compositionally biased region" description="Basic and acidic residues" evidence="3">
    <location>
        <begin position="292"/>
        <end position="305"/>
    </location>
</feature>
<evidence type="ECO:0000259" key="5">
    <source>
        <dbReference type="PROSITE" id="PS51525"/>
    </source>
</evidence>
<dbReference type="PROSITE" id="PS00633">
    <property type="entry name" value="BROMODOMAIN_1"/>
    <property type="match status" value="1"/>
</dbReference>
<dbReference type="PROSITE" id="PS51525">
    <property type="entry name" value="NET"/>
    <property type="match status" value="1"/>
</dbReference>
<feature type="region of interest" description="Disordered" evidence="3">
    <location>
        <begin position="94"/>
        <end position="327"/>
    </location>
</feature>
<feature type="domain" description="NET" evidence="5">
    <location>
        <begin position="749"/>
        <end position="831"/>
    </location>
</feature>
<dbReference type="PANTHER" id="PTHR22880:SF225">
    <property type="entry name" value="BROMODOMAIN-CONTAINING PROTEIN BET-1-RELATED"/>
    <property type="match status" value="1"/>
</dbReference>
<feature type="region of interest" description="Disordered" evidence="3">
    <location>
        <begin position="1"/>
        <end position="65"/>
    </location>
</feature>
<proteinExistence type="predicted"/>
<dbReference type="Pfam" id="PF00439">
    <property type="entry name" value="Bromodomain"/>
    <property type="match status" value="2"/>
</dbReference>
<dbReference type="InterPro" id="IPR001487">
    <property type="entry name" value="Bromodomain"/>
</dbReference>
<name>A0ABR4CN98_9HELO</name>
<feature type="compositionally biased region" description="Low complexity" evidence="3">
    <location>
        <begin position="251"/>
        <end position="272"/>
    </location>
</feature>
<dbReference type="EMBL" id="JAZHXI010000005">
    <property type="protein sequence ID" value="KAL2071262.1"/>
    <property type="molecule type" value="Genomic_DNA"/>
</dbReference>
<evidence type="ECO:0000313" key="6">
    <source>
        <dbReference type="EMBL" id="KAL2071262.1"/>
    </source>
</evidence>
<feature type="compositionally biased region" description="Acidic residues" evidence="3">
    <location>
        <begin position="654"/>
        <end position="667"/>
    </location>
</feature>
<dbReference type="PRINTS" id="PR00503">
    <property type="entry name" value="BROMODOMAIN"/>
</dbReference>
<organism evidence="6 7">
    <name type="scientific">Oculimacula yallundae</name>
    <dbReference type="NCBI Taxonomy" id="86028"/>
    <lineage>
        <taxon>Eukaryota</taxon>
        <taxon>Fungi</taxon>
        <taxon>Dikarya</taxon>
        <taxon>Ascomycota</taxon>
        <taxon>Pezizomycotina</taxon>
        <taxon>Leotiomycetes</taxon>
        <taxon>Helotiales</taxon>
        <taxon>Ploettnerulaceae</taxon>
        <taxon>Oculimacula</taxon>
    </lineage>
</organism>
<keyword evidence="1 2" id="KW-0103">Bromodomain</keyword>
<feature type="region of interest" description="Disordered" evidence="3">
    <location>
        <begin position="439"/>
        <end position="515"/>
    </location>
</feature>
<feature type="compositionally biased region" description="Polar residues" evidence="3">
    <location>
        <begin position="97"/>
        <end position="118"/>
    </location>
</feature>
<dbReference type="InterPro" id="IPR038336">
    <property type="entry name" value="NET_sf"/>
</dbReference>
<feature type="region of interest" description="Disordered" evidence="3">
    <location>
        <begin position="715"/>
        <end position="773"/>
    </location>
</feature>
<sequence length="910" mass="99192">MAVMTSHLPEGVAIEQKTQPVPSSDKMALDLDINGSANRDETNINDAATETPLIDPVPSPLPSEDVAALDFPEVNGSSNVDAFSSNKTIAEPASLAVESQATEPSSTSAQEIPSSNTTTEEHLPVSTDLPQPEILEQSSSAESAIDAAVEDSSASTTVPMVIDAPESDLRHTSLPPAPEQPEQSADLGLDLDSAQLPTPKPEKETDSSGGSAEVADLTFEQNEAVPENPLDLVSNSPLPPAPTAEESFPMEAEQTTPPQATQETNGTEGTETSQPTSLKIARERENDDEIEPAAKRTKTETEHPTSDMAPPTQNGHMEGVEPDPGSAPLTQYQIKELSKILKAVSRSAHGKNFRAPVAELWPTFVDAYAAKIEREVDLKTMEKTLIQGGYATMNAFREDVHMVYNNAFTFNGPGHMITNSAVETRNSILAKIENIPAEPVAAPKRDKKAKRNTPVPDAGARDRRVNKGSNPAPTNVDPAAQTFAVDPVTNTPVIRRDSTKGDGGRPKREIHPPKSKDLVYASSRPKNKKFATELKFCEDVLTEIMKAKYWQWNGIFMHPVDPVALGIPNYFAIIKKPMDLSTIKTKLIGGQYNTAGDFEKDMRQMIWNCLKYNPPGNPVHATGKAFENLFNEEWDKKDAYIAEHSPAAATPELPESDEDEDEEEEEEAHNKSSLSQAKEILLEHQQKLINLMSAKNKDEFAISMQQDLVALVTKRVEDESQKKKSTKKVKSSKAPKRPVPPPKKSGAVKKSGPSRPKYMGTLEKETISAGLTNLPDDVSMQVLEDIKRERPGLDAEDDGTLELDIDSISQSLLWKIHGLIMKHAPEVEASIKKAIQARESPKAPAKPPPKKKNKPMSSVDQERNISILQEKMGTLQQRQASGSRSQEPAVVPTTEMDESSGDDSSDSEEE</sequence>
<dbReference type="SUPFAM" id="SSF47370">
    <property type="entry name" value="Bromodomain"/>
    <property type="match status" value="2"/>
</dbReference>
<dbReference type="Gene3D" id="1.20.920.10">
    <property type="entry name" value="Bromodomain-like"/>
    <property type="match status" value="2"/>
</dbReference>
<evidence type="ECO:0000259" key="4">
    <source>
        <dbReference type="PROSITE" id="PS50014"/>
    </source>
</evidence>
<evidence type="ECO:0000313" key="7">
    <source>
        <dbReference type="Proteomes" id="UP001595075"/>
    </source>
</evidence>
<dbReference type="Pfam" id="PF17035">
    <property type="entry name" value="BET"/>
    <property type="match status" value="1"/>
</dbReference>
<feature type="compositionally biased region" description="Polar residues" evidence="3">
    <location>
        <begin position="856"/>
        <end position="867"/>
    </location>
</feature>
<dbReference type="SMART" id="SM00297">
    <property type="entry name" value="BROMO"/>
    <property type="match status" value="2"/>
</dbReference>
<feature type="domain" description="Bromo" evidence="4">
    <location>
        <begin position="548"/>
        <end position="620"/>
    </location>
</feature>
<evidence type="ECO:0000256" key="2">
    <source>
        <dbReference type="PROSITE-ProRule" id="PRU00035"/>
    </source>
</evidence>
<comment type="caution">
    <text evidence="6">The sequence shown here is derived from an EMBL/GenBank/DDBJ whole genome shotgun (WGS) entry which is preliminary data.</text>
</comment>
<dbReference type="CDD" id="cd04369">
    <property type="entry name" value="Bromodomain"/>
    <property type="match status" value="1"/>
</dbReference>
<feature type="compositionally biased region" description="Polar residues" evidence="3">
    <location>
        <begin position="874"/>
        <end position="886"/>
    </location>
</feature>
<gene>
    <name evidence="6" type="ORF">VTL71DRAFT_12497</name>
</gene>
<feature type="domain" description="Bromo" evidence="4">
    <location>
        <begin position="345"/>
        <end position="418"/>
    </location>
</feature>
<feature type="region of interest" description="Disordered" evidence="3">
    <location>
        <begin position="831"/>
        <end position="910"/>
    </location>
</feature>
<feature type="compositionally biased region" description="Basic residues" evidence="3">
    <location>
        <begin position="723"/>
        <end position="736"/>
    </location>
</feature>
<dbReference type="PROSITE" id="PS50014">
    <property type="entry name" value="BROMODOMAIN_2"/>
    <property type="match status" value="2"/>
</dbReference>
<reference evidence="6 7" key="1">
    <citation type="journal article" date="2024" name="Commun. Biol.">
        <title>Comparative genomic analysis of thermophilic fungi reveals convergent evolutionary adaptations and gene losses.</title>
        <authorList>
            <person name="Steindorff A.S."/>
            <person name="Aguilar-Pontes M.V."/>
            <person name="Robinson A.J."/>
            <person name="Andreopoulos B."/>
            <person name="LaButti K."/>
            <person name="Kuo A."/>
            <person name="Mondo S."/>
            <person name="Riley R."/>
            <person name="Otillar R."/>
            <person name="Haridas S."/>
            <person name="Lipzen A."/>
            <person name="Grimwood J."/>
            <person name="Schmutz J."/>
            <person name="Clum A."/>
            <person name="Reid I.D."/>
            <person name="Moisan M.C."/>
            <person name="Butler G."/>
            <person name="Nguyen T.T.M."/>
            <person name="Dewar K."/>
            <person name="Conant G."/>
            <person name="Drula E."/>
            <person name="Henrissat B."/>
            <person name="Hansel C."/>
            <person name="Singer S."/>
            <person name="Hutchinson M.I."/>
            <person name="de Vries R.P."/>
            <person name="Natvig D.O."/>
            <person name="Powell A.J."/>
            <person name="Tsang A."/>
            <person name="Grigoriev I.V."/>
        </authorList>
    </citation>
    <scope>NUCLEOTIDE SEQUENCE [LARGE SCALE GENOMIC DNA]</scope>
    <source>
        <strain evidence="6 7">CBS 494.80</strain>
    </source>
</reference>
<feature type="compositionally biased region" description="Acidic residues" evidence="3">
    <location>
        <begin position="895"/>
        <end position="910"/>
    </location>
</feature>
<dbReference type="Proteomes" id="UP001595075">
    <property type="component" value="Unassembled WGS sequence"/>
</dbReference>
<protein>
    <recommendedName>
        <fullName evidence="8">Bromodomain-containing protein</fullName>
    </recommendedName>
</protein>
<evidence type="ECO:0000256" key="3">
    <source>
        <dbReference type="SAM" id="MobiDB-lite"/>
    </source>
</evidence>
<evidence type="ECO:0008006" key="8">
    <source>
        <dbReference type="Google" id="ProtNLM"/>
    </source>
</evidence>
<dbReference type="InterPro" id="IPR027353">
    <property type="entry name" value="NET_dom"/>
</dbReference>
<feature type="region of interest" description="Disordered" evidence="3">
    <location>
        <begin position="646"/>
        <end position="676"/>
    </location>
</feature>
<dbReference type="PANTHER" id="PTHR22880">
    <property type="entry name" value="FALZ-RELATED BROMODOMAIN-CONTAINING PROTEINS"/>
    <property type="match status" value="1"/>
</dbReference>